<dbReference type="InterPro" id="IPR020988">
    <property type="entry name" value="Pept_U32_collagenase"/>
</dbReference>
<dbReference type="GO" id="GO:0008233">
    <property type="term" value="F:peptidase activity"/>
    <property type="evidence" value="ECO:0007669"/>
    <property type="project" value="UniProtKB-KW"/>
</dbReference>
<dbReference type="OrthoDB" id="9807498at2"/>
<accession>A0A2U1AB89</accession>
<name>A0A2U1AB89_9BACT</name>
<dbReference type="GO" id="GO:0006508">
    <property type="term" value="P:proteolysis"/>
    <property type="evidence" value="ECO:0007669"/>
    <property type="project" value="UniProtKB-KW"/>
</dbReference>
<dbReference type="EMBL" id="QEKH01000057">
    <property type="protein sequence ID" value="PVY32023.1"/>
    <property type="molecule type" value="Genomic_DNA"/>
</dbReference>
<proteinExistence type="predicted"/>
<dbReference type="Proteomes" id="UP000245959">
    <property type="component" value="Unassembled WGS sequence"/>
</dbReference>
<reference evidence="2 3" key="1">
    <citation type="submission" date="2018-04" db="EMBL/GenBank/DDBJ databases">
        <title>Genomic Encyclopedia of Type Strains, Phase IV (KMG-IV): sequencing the most valuable type-strain genomes for metagenomic binning, comparative biology and taxonomic classification.</title>
        <authorList>
            <person name="Goeker M."/>
        </authorList>
    </citation>
    <scope>NUCLEOTIDE SEQUENCE [LARGE SCALE GENOMIC DNA]</scope>
    <source>
        <strain evidence="2 3">DSM 14823</strain>
    </source>
</reference>
<comment type="caution">
    <text evidence="2">The sequence shown here is derived from an EMBL/GenBank/DDBJ whole genome shotgun (WGS) entry which is preliminary data.</text>
</comment>
<dbReference type="InterPro" id="IPR001539">
    <property type="entry name" value="Peptidase_U32"/>
</dbReference>
<organism evidence="2 3">
    <name type="scientific">Victivallis vadensis</name>
    <dbReference type="NCBI Taxonomy" id="172901"/>
    <lineage>
        <taxon>Bacteria</taxon>
        <taxon>Pseudomonadati</taxon>
        <taxon>Lentisphaerota</taxon>
        <taxon>Lentisphaeria</taxon>
        <taxon>Victivallales</taxon>
        <taxon>Victivallaceae</taxon>
        <taxon>Victivallis</taxon>
    </lineage>
</organism>
<dbReference type="RefSeq" id="WP_116886025.1">
    <property type="nucleotide sequence ID" value="NZ_CABMMC010000030.1"/>
</dbReference>
<keyword evidence="2" id="KW-0645">Protease</keyword>
<sequence length="748" mass="82646">MTNVKHHTLPPVPELLAPAGSPACALAAFDAGADAIYAGLAKFNARERGENFTPEVMAQIVDYAHKLGRKVYITLNTLVKEAELPEVAEYLAQLSEIAPDALLVQDLGIIRMAREYFPSLTLHASTQMGFQNSAGLKIAKELGVTRVVLERQMTIEEIAEVKKSTDLELEVFIHGALCASLSGQCLFSSYLGGYSGNRGKCKQPCRRRYFSKNGNGFFFSPQDLCSIDMLPRLREIGVASLKIEGRLKQPDYVKQTVGAYRMLLDAPPEEFPKRIGEARNMLSKGCGRKWSLGFFSKDSARGLIQHDALGAAGLLCGTVEAVRDNGFGLTATKRLFLGDRVRVQPQSGDEGPALTITRMFVENQPARRALPGERVFICCDKPVAERGLVFKIGESFSDYSGRIAALPPRRARLDLNVRLTAHEIAIDVTNAPVGNFFRPLNLAPANSRPVSAETLEAEFSASDSDAFELGNFTAAVEGSYFLPASELKAVRREFWEYVKQNLKPEAVFHNSATGLEQFRRFYLSLKPGYVLPELLTETVALKPNGAEPANRRAIRATGVYDFNKLTNEAILPEFCPEGKLGSLVRAIRAAADAGIRRFRVTALGDLALLKGIEADEIIASAPLPVCNSMAALELTRFGVTRVMAHLELERGSVEALRDKSVIPVELYRLGRPVLLITRAKIPADGEFRDARNNEFSIRYDHRDGMTRLYPVKVHSVPRLPGVYDYYDLTNANWNARETGTFNFEADWF</sequence>
<dbReference type="AlphaFoldDB" id="A0A2U1AB89"/>
<protein>
    <submittedName>
        <fullName evidence="2">Putative protease</fullName>
    </submittedName>
</protein>
<dbReference type="Pfam" id="PF12392">
    <property type="entry name" value="DUF3656"/>
    <property type="match status" value="1"/>
</dbReference>
<dbReference type="PANTHER" id="PTHR30217">
    <property type="entry name" value="PEPTIDASE U32 FAMILY"/>
    <property type="match status" value="1"/>
</dbReference>
<evidence type="ECO:0000259" key="1">
    <source>
        <dbReference type="Pfam" id="PF12392"/>
    </source>
</evidence>
<gene>
    <name evidence="2" type="ORF">C8D82_1577</name>
</gene>
<keyword evidence="2" id="KW-0378">Hydrolase</keyword>
<evidence type="ECO:0000313" key="3">
    <source>
        <dbReference type="Proteomes" id="UP000245959"/>
    </source>
</evidence>
<dbReference type="GeneID" id="78297287"/>
<dbReference type="Pfam" id="PF01136">
    <property type="entry name" value="Peptidase_U32"/>
    <property type="match status" value="1"/>
</dbReference>
<evidence type="ECO:0000313" key="2">
    <source>
        <dbReference type="EMBL" id="PVY32023.1"/>
    </source>
</evidence>
<dbReference type="InterPro" id="IPR051454">
    <property type="entry name" value="RNA/ubiquinone_mod_enzymes"/>
</dbReference>
<feature type="domain" description="Peptidase U32 collagenase" evidence="1">
    <location>
        <begin position="408"/>
        <end position="500"/>
    </location>
</feature>
<dbReference type="PANTHER" id="PTHR30217:SF10">
    <property type="entry name" value="23S RRNA 5-HYDROXYCYTIDINE C2501 SYNTHASE"/>
    <property type="match status" value="1"/>
</dbReference>
<keyword evidence="3" id="KW-1185">Reference proteome</keyword>